<reference evidence="2" key="1">
    <citation type="submission" date="2023-03" db="EMBL/GenBank/DDBJ databases">
        <title>Bacterial isolates from washroom surfaces on a university campus.</title>
        <authorList>
            <person name="Holman D.B."/>
            <person name="Gzyl K.E."/>
            <person name="Taheri A.E."/>
        </authorList>
    </citation>
    <scope>NUCLEOTIDE SEQUENCE</scope>
    <source>
        <strain evidence="2">RD03</strain>
    </source>
</reference>
<evidence type="ECO:0000313" key="2">
    <source>
        <dbReference type="EMBL" id="MDH5163541.1"/>
    </source>
</evidence>
<proteinExistence type="predicted"/>
<feature type="transmembrane region" description="Helical" evidence="1">
    <location>
        <begin position="101"/>
        <end position="126"/>
    </location>
</feature>
<keyword evidence="1" id="KW-0472">Membrane</keyword>
<dbReference type="AlphaFoldDB" id="A0AAW6SXJ9"/>
<gene>
    <name evidence="2" type="ORF">P5X88_21635</name>
</gene>
<feature type="transmembrane region" description="Helical" evidence="1">
    <location>
        <begin position="307"/>
        <end position="329"/>
    </location>
</feature>
<feature type="transmembrane region" description="Helical" evidence="1">
    <location>
        <begin position="59"/>
        <end position="80"/>
    </location>
</feature>
<dbReference type="PIRSF" id="PIRSF037259">
    <property type="entry name" value="EcsB_ABC"/>
    <property type="match status" value="1"/>
</dbReference>
<feature type="transmembrane region" description="Helical" evidence="1">
    <location>
        <begin position="132"/>
        <end position="153"/>
    </location>
</feature>
<dbReference type="EMBL" id="JAROYP010000015">
    <property type="protein sequence ID" value="MDH5163541.1"/>
    <property type="molecule type" value="Genomic_DNA"/>
</dbReference>
<accession>A0AAW6SXJ9</accession>
<name>A0AAW6SXJ9_9BACI</name>
<sequence>MKQIENLWKERVQLHTVELRKYLKYIFNDHLLFVAIFALGAGAFYYNGWVKTLDESFPVAWVMGIILGLFLTMSPIYTFLKEADKVYLLPIEMKLKFYFRKAIHVSFMLQSYILLMILAACMPMYAKVTGNGFKSFFLILLILLIVKLWNLYLQWDVLKIQDYRISYIDWLVRFVVNCSFIYFIIERSSPWIYGLYILIFLGLYFIYHQATKEKTLKWDTLINKEEKRMSAFYRFANLFTDVPKLRGQVKRRKWLDPLLKFVQYDQKNTYSYLFIRTFMRTSEYFGLFIRLLLIGGFLLYFSDQFYLVLGISIIFIYLTGFQLIPMIRFHELKIWQFLYPVQRSFKEKSFIKLLHVILLVQSVIFGVIVLISNKWENGLIVLIVNIVFSIGFVKWFVPSRIKKINKGTIF</sequence>
<dbReference type="GO" id="GO:0016020">
    <property type="term" value="C:membrane"/>
    <property type="evidence" value="ECO:0007669"/>
    <property type="project" value="InterPro"/>
</dbReference>
<keyword evidence="1" id="KW-1133">Transmembrane helix</keyword>
<protein>
    <submittedName>
        <fullName evidence="2">ABC transporter permease</fullName>
    </submittedName>
</protein>
<feature type="transmembrane region" description="Helical" evidence="1">
    <location>
        <begin position="378"/>
        <end position="397"/>
    </location>
</feature>
<evidence type="ECO:0000313" key="3">
    <source>
        <dbReference type="Proteomes" id="UP001159179"/>
    </source>
</evidence>
<dbReference type="RefSeq" id="WP_280618247.1">
    <property type="nucleotide sequence ID" value="NZ_JAROYP010000015.1"/>
</dbReference>
<organism evidence="2 3">
    <name type="scientific">Heyndrickxia oleronia</name>
    <dbReference type="NCBI Taxonomy" id="38875"/>
    <lineage>
        <taxon>Bacteria</taxon>
        <taxon>Bacillati</taxon>
        <taxon>Bacillota</taxon>
        <taxon>Bacilli</taxon>
        <taxon>Bacillales</taxon>
        <taxon>Bacillaceae</taxon>
        <taxon>Heyndrickxia</taxon>
    </lineage>
</organism>
<keyword evidence="1" id="KW-0812">Transmembrane</keyword>
<feature type="transmembrane region" description="Helical" evidence="1">
    <location>
        <begin position="284"/>
        <end position="301"/>
    </location>
</feature>
<feature type="transmembrane region" description="Helical" evidence="1">
    <location>
        <begin position="165"/>
        <end position="185"/>
    </location>
</feature>
<evidence type="ECO:0000256" key="1">
    <source>
        <dbReference type="SAM" id="Phobius"/>
    </source>
</evidence>
<dbReference type="Pfam" id="PF05975">
    <property type="entry name" value="EcsB"/>
    <property type="match status" value="1"/>
</dbReference>
<dbReference type="InterPro" id="IPR010288">
    <property type="entry name" value="EcsB_ABC"/>
</dbReference>
<comment type="caution">
    <text evidence="2">The sequence shown here is derived from an EMBL/GenBank/DDBJ whole genome shotgun (WGS) entry which is preliminary data.</text>
</comment>
<dbReference type="Proteomes" id="UP001159179">
    <property type="component" value="Unassembled WGS sequence"/>
</dbReference>
<feature type="transmembrane region" description="Helical" evidence="1">
    <location>
        <begin position="350"/>
        <end position="372"/>
    </location>
</feature>
<feature type="transmembrane region" description="Helical" evidence="1">
    <location>
        <begin position="30"/>
        <end position="47"/>
    </location>
</feature>
<feature type="transmembrane region" description="Helical" evidence="1">
    <location>
        <begin position="191"/>
        <end position="207"/>
    </location>
</feature>